<protein>
    <recommendedName>
        <fullName evidence="3">DUF967 domain protein</fullName>
    </recommendedName>
</protein>
<dbReference type="EMBL" id="MU005573">
    <property type="protein sequence ID" value="KAF2688461.1"/>
    <property type="molecule type" value="Genomic_DNA"/>
</dbReference>
<evidence type="ECO:0008006" key="3">
    <source>
        <dbReference type="Google" id="ProtNLM"/>
    </source>
</evidence>
<evidence type="ECO:0000313" key="1">
    <source>
        <dbReference type="EMBL" id="KAF2688461.1"/>
    </source>
</evidence>
<dbReference type="Proteomes" id="UP000799291">
    <property type="component" value="Unassembled WGS sequence"/>
</dbReference>
<dbReference type="PANTHER" id="PTHR28255:SF1">
    <property type="entry name" value="UPF0303 PROTEIN YBR137W"/>
    <property type="match status" value="1"/>
</dbReference>
<evidence type="ECO:0000313" key="2">
    <source>
        <dbReference type="Proteomes" id="UP000799291"/>
    </source>
</evidence>
<accession>A0A6G1JE03</accession>
<dbReference type="Pfam" id="PF03928">
    <property type="entry name" value="HbpS-like"/>
    <property type="match status" value="1"/>
</dbReference>
<dbReference type="InterPro" id="IPR010371">
    <property type="entry name" value="YBR137W-like"/>
</dbReference>
<dbReference type="GO" id="GO:0072380">
    <property type="term" value="C:TRC complex"/>
    <property type="evidence" value="ECO:0007669"/>
    <property type="project" value="TreeGrafter"/>
</dbReference>
<proteinExistence type="predicted"/>
<dbReference type="SUPFAM" id="SSF143744">
    <property type="entry name" value="GlcG-like"/>
    <property type="match status" value="1"/>
</dbReference>
<dbReference type="GO" id="GO:0006620">
    <property type="term" value="P:post-translational protein targeting to endoplasmic reticulum membrane"/>
    <property type="evidence" value="ECO:0007669"/>
    <property type="project" value="TreeGrafter"/>
</dbReference>
<gene>
    <name evidence="1" type="ORF">K458DRAFT_359166</name>
</gene>
<dbReference type="InterPro" id="IPR038084">
    <property type="entry name" value="PduO/GlcC-like_sf"/>
</dbReference>
<organism evidence="1 2">
    <name type="scientific">Lentithecium fluviatile CBS 122367</name>
    <dbReference type="NCBI Taxonomy" id="1168545"/>
    <lineage>
        <taxon>Eukaryota</taxon>
        <taxon>Fungi</taxon>
        <taxon>Dikarya</taxon>
        <taxon>Ascomycota</taxon>
        <taxon>Pezizomycotina</taxon>
        <taxon>Dothideomycetes</taxon>
        <taxon>Pleosporomycetidae</taxon>
        <taxon>Pleosporales</taxon>
        <taxon>Massarineae</taxon>
        <taxon>Lentitheciaceae</taxon>
        <taxon>Lentithecium</taxon>
    </lineage>
</organism>
<sequence>MAPRLAEAPGDLEALTAQQSALLLPHFTATDAFNLGISLRTRILTLYPTTPAVISITHANSDSLLFHCTTGSGVQPDNDVWVARKRCTVKRWGVSSWYMGRKFGGDEEAFGQKYGLGESERGMFAIHGGGVPVCVRGVEGTVAVVVVSGLRQEEDHMVVVEGLEGFIKECEGEGKK</sequence>
<dbReference type="Gene3D" id="3.30.450.150">
    <property type="entry name" value="Haem-degrading domain"/>
    <property type="match status" value="1"/>
</dbReference>
<keyword evidence="2" id="KW-1185">Reference proteome</keyword>
<reference evidence="1" key="1">
    <citation type="journal article" date="2020" name="Stud. Mycol.">
        <title>101 Dothideomycetes genomes: a test case for predicting lifestyles and emergence of pathogens.</title>
        <authorList>
            <person name="Haridas S."/>
            <person name="Albert R."/>
            <person name="Binder M."/>
            <person name="Bloem J."/>
            <person name="Labutti K."/>
            <person name="Salamov A."/>
            <person name="Andreopoulos B."/>
            <person name="Baker S."/>
            <person name="Barry K."/>
            <person name="Bills G."/>
            <person name="Bluhm B."/>
            <person name="Cannon C."/>
            <person name="Castanera R."/>
            <person name="Culley D."/>
            <person name="Daum C."/>
            <person name="Ezra D."/>
            <person name="Gonzalez J."/>
            <person name="Henrissat B."/>
            <person name="Kuo A."/>
            <person name="Liang C."/>
            <person name="Lipzen A."/>
            <person name="Lutzoni F."/>
            <person name="Magnuson J."/>
            <person name="Mondo S."/>
            <person name="Nolan M."/>
            <person name="Ohm R."/>
            <person name="Pangilinan J."/>
            <person name="Park H.-J."/>
            <person name="Ramirez L."/>
            <person name="Alfaro M."/>
            <person name="Sun H."/>
            <person name="Tritt A."/>
            <person name="Yoshinaga Y."/>
            <person name="Zwiers L.-H."/>
            <person name="Turgeon B."/>
            <person name="Goodwin S."/>
            <person name="Spatafora J."/>
            <person name="Crous P."/>
            <person name="Grigoriev I."/>
        </authorList>
    </citation>
    <scope>NUCLEOTIDE SEQUENCE</scope>
    <source>
        <strain evidence="1">CBS 122367</strain>
    </source>
</reference>
<dbReference type="PANTHER" id="PTHR28255">
    <property type="match status" value="1"/>
</dbReference>
<dbReference type="OrthoDB" id="2209940at2759"/>
<dbReference type="InterPro" id="IPR005624">
    <property type="entry name" value="PduO/GlcC-like"/>
</dbReference>
<name>A0A6G1JE03_9PLEO</name>
<dbReference type="AlphaFoldDB" id="A0A6G1JE03"/>